<evidence type="ECO:0000313" key="2">
    <source>
        <dbReference type="Proteomes" id="UP000254863"/>
    </source>
</evidence>
<gene>
    <name evidence="1" type="ORF">NCTC11685_01256</name>
</gene>
<dbReference type="GO" id="GO:0016740">
    <property type="term" value="F:transferase activity"/>
    <property type="evidence" value="ECO:0007669"/>
    <property type="project" value="UniProtKB-KW"/>
</dbReference>
<dbReference type="EMBL" id="UGMS01000001">
    <property type="protein sequence ID" value="STV74921.1"/>
    <property type="molecule type" value="Genomic_DNA"/>
</dbReference>
<dbReference type="AlphaFoldDB" id="A0A7H4N1Y2"/>
<accession>A0A7H4N1Y2</accession>
<evidence type="ECO:0000313" key="1">
    <source>
        <dbReference type="EMBL" id="STV74921.1"/>
    </source>
</evidence>
<reference evidence="1 2" key="1">
    <citation type="submission" date="2018-06" db="EMBL/GenBank/DDBJ databases">
        <authorList>
            <consortium name="Pathogen Informatics"/>
            <person name="Doyle S."/>
        </authorList>
    </citation>
    <scope>NUCLEOTIDE SEQUENCE [LARGE SCALE GENOMIC DNA]</scope>
    <source>
        <strain evidence="1 2">NCTC11685</strain>
    </source>
</reference>
<name>A0A7H4N1Y2_9ENTR</name>
<sequence length="36" mass="4106">MKLPEMTIHEIQRALATGELSAKEIARHTPGEHRPR</sequence>
<comment type="caution">
    <text evidence="1">The sequence shown here is derived from an EMBL/GenBank/DDBJ whole genome shotgun (WGS) entry which is preliminary data.</text>
</comment>
<dbReference type="Proteomes" id="UP000254863">
    <property type="component" value="Unassembled WGS sequence"/>
</dbReference>
<organism evidence="1 2">
    <name type="scientific">Klebsiella michiganensis</name>
    <dbReference type="NCBI Taxonomy" id="1134687"/>
    <lineage>
        <taxon>Bacteria</taxon>
        <taxon>Pseudomonadati</taxon>
        <taxon>Pseudomonadota</taxon>
        <taxon>Gammaproteobacteria</taxon>
        <taxon>Enterobacterales</taxon>
        <taxon>Enterobacteriaceae</taxon>
        <taxon>Klebsiella/Raoultella group</taxon>
        <taxon>Klebsiella</taxon>
    </lineage>
</organism>
<protein>
    <submittedName>
        <fullName evidence="1">Asp-tRNAAsn/Glu-tRNAGln amidotransferase A subunit related amidase</fullName>
    </submittedName>
</protein>
<proteinExistence type="predicted"/>
<keyword evidence="1" id="KW-0808">Transferase</keyword>